<proteinExistence type="predicted"/>
<protein>
    <submittedName>
        <fullName evidence="1">Triose-phosphate isomerase</fullName>
        <ecNumber evidence="1">5.3.1.1</ecNumber>
    </submittedName>
</protein>
<name>A0ACC7MII0_9BURK</name>
<evidence type="ECO:0000313" key="2">
    <source>
        <dbReference type="Proteomes" id="UP001168096"/>
    </source>
</evidence>
<organism evidence="1 2">
    <name type="scientific">Massilia orientalis</name>
    <dbReference type="NCBI Taxonomy" id="3050128"/>
    <lineage>
        <taxon>Bacteria</taxon>
        <taxon>Pseudomonadati</taxon>
        <taxon>Pseudomonadota</taxon>
        <taxon>Betaproteobacteria</taxon>
        <taxon>Burkholderiales</taxon>
        <taxon>Oxalobacteraceae</taxon>
        <taxon>Telluria group</taxon>
        <taxon>Massilia</taxon>
    </lineage>
</organism>
<evidence type="ECO:0000313" key="1">
    <source>
        <dbReference type="EMBL" id="MFJ1471709.1"/>
    </source>
</evidence>
<accession>A0ACC7MII0</accession>
<dbReference type="Proteomes" id="UP001168096">
    <property type="component" value="Unassembled WGS sequence"/>
</dbReference>
<keyword evidence="1" id="KW-0413">Isomerase</keyword>
<gene>
    <name evidence="1" type="primary">tpiA</name>
    <name evidence="1" type="ORF">QPK29_028655</name>
</gene>
<keyword evidence="2" id="KW-1185">Reference proteome</keyword>
<dbReference type="EMBL" id="JASNRB020000026">
    <property type="protein sequence ID" value="MFJ1471709.1"/>
    <property type="molecule type" value="Genomic_DNA"/>
</dbReference>
<comment type="caution">
    <text evidence="1">The sequence shown here is derived from an EMBL/GenBank/DDBJ whole genome shotgun (WGS) entry which is preliminary data.</text>
</comment>
<dbReference type="EC" id="5.3.1.1" evidence="1"/>
<sequence length="256" mass="27464">MRRKLVVGNWKMNGNRQTVLELLGAIGARTARPECDVAICPPFVYLDLCERVLSATAVALGAQDLSEHANGARTGEVSATMLADLGCRYVLLGHSERRTSHGECDETVARKTLRALAVGLNPIVCVGETWDERMSGRTYDVLSRQIRVVADALTESEHFMSFTVAYEPVWAIGSGVTATATVAQQAHAFIRQCLARYSATASQRVRILYGGSMKPDNAPELLAMPDIDGGLIGGASLDAQQFLSILDAAAGLEAVQ</sequence>
<reference evidence="1" key="1">
    <citation type="submission" date="2024-11" db="EMBL/GenBank/DDBJ databases">
        <title>Description of Massilia orientalis sp. nov., isolated from rhizosphere soil of Ageratina adenophora.</title>
        <authorList>
            <person name="Wang Y."/>
        </authorList>
    </citation>
    <scope>NUCLEOTIDE SEQUENCE</scope>
    <source>
        <strain evidence="1">YIM B02787</strain>
    </source>
</reference>